<keyword evidence="4" id="KW-1185">Reference proteome</keyword>
<dbReference type="Gene3D" id="3.40.50.1820">
    <property type="entry name" value="alpha/beta hydrolase"/>
    <property type="match status" value="1"/>
</dbReference>
<organism evidence="3 4">
    <name type="scientific">Georgenia wutianyii</name>
    <dbReference type="NCBI Taxonomy" id="2585135"/>
    <lineage>
        <taxon>Bacteria</taxon>
        <taxon>Bacillati</taxon>
        <taxon>Actinomycetota</taxon>
        <taxon>Actinomycetes</taxon>
        <taxon>Micrococcales</taxon>
        <taxon>Bogoriellaceae</taxon>
        <taxon>Georgenia</taxon>
    </lineage>
</organism>
<dbReference type="EMBL" id="CP040899">
    <property type="protein sequence ID" value="QDB78659.1"/>
    <property type="molecule type" value="Genomic_DNA"/>
</dbReference>
<dbReference type="PRINTS" id="PR00111">
    <property type="entry name" value="ABHYDROLASE"/>
</dbReference>
<reference evidence="3 4" key="1">
    <citation type="submission" date="2019-05" db="EMBL/GenBank/DDBJ databases">
        <title>Georgenia *** sp. nov., and Georgenia *** sp. nov., isolated from the intestinal contents of plateau pika (Ochotona curzoniae) in the Qinghai-Tibet plateau of China.</title>
        <authorList>
            <person name="Tian Z."/>
        </authorList>
    </citation>
    <scope>NUCLEOTIDE SEQUENCE [LARGE SCALE GENOMIC DNA]</scope>
    <source>
        <strain evidence="3 4">Z294</strain>
    </source>
</reference>
<proteinExistence type="predicted"/>
<feature type="domain" description="AB hydrolase-1" evidence="2">
    <location>
        <begin position="23"/>
        <end position="254"/>
    </location>
</feature>
<name>A0ABX5VNN2_9MICO</name>
<dbReference type="InterPro" id="IPR000639">
    <property type="entry name" value="Epox_hydrolase-like"/>
</dbReference>
<dbReference type="Proteomes" id="UP000313948">
    <property type="component" value="Chromosome"/>
</dbReference>
<dbReference type="PANTHER" id="PTHR43329">
    <property type="entry name" value="EPOXIDE HYDROLASE"/>
    <property type="match status" value="1"/>
</dbReference>
<accession>A0ABX5VNN2</accession>
<dbReference type="Pfam" id="PF00561">
    <property type="entry name" value="Abhydrolase_1"/>
    <property type="match status" value="1"/>
</dbReference>
<dbReference type="RefSeq" id="WP_139948049.1">
    <property type="nucleotide sequence ID" value="NZ_CP040899.1"/>
</dbReference>
<dbReference type="PRINTS" id="PR00412">
    <property type="entry name" value="EPOXHYDRLASE"/>
</dbReference>
<gene>
    <name evidence="3" type="ORF">FE251_04145</name>
</gene>
<dbReference type="SUPFAM" id="SSF53474">
    <property type="entry name" value="alpha/beta-Hydrolases"/>
    <property type="match status" value="1"/>
</dbReference>
<dbReference type="GO" id="GO:0016787">
    <property type="term" value="F:hydrolase activity"/>
    <property type="evidence" value="ECO:0007669"/>
    <property type="project" value="UniProtKB-KW"/>
</dbReference>
<keyword evidence="1 3" id="KW-0378">Hydrolase</keyword>
<evidence type="ECO:0000259" key="2">
    <source>
        <dbReference type="Pfam" id="PF00561"/>
    </source>
</evidence>
<evidence type="ECO:0000313" key="4">
    <source>
        <dbReference type="Proteomes" id="UP000313948"/>
    </source>
</evidence>
<sequence length="272" mass="29669">MNERGRVRRGRLVLDVEDAGSGPPVLLLHGFPQDLTSWRRVVPLLRSAGLRTIAFDQRGYSPGARPPQRAAYRLEHLVADALAVLDAAGVDRAHVVGHDWGGGVAWALGWAHPERVASLTVVSTPHPGAMRWSLPRSDQALRSTYMGFFQLPWLPEQVVRRRLVPALAGTGLPEATARHYEERMREPGAARGALNWYRAVPLSRLAPRPVTVPTTYVWGEADPFLGPVAARATARFALGPYEFLPVPGGHWLPELAPDAVAGAVLARVRSVP</sequence>
<dbReference type="InterPro" id="IPR029058">
    <property type="entry name" value="AB_hydrolase_fold"/>
</dbReference>
<dbReference type="InterPro" id="IPR000073">
    <property type="entry name" value="AB_hydrolase_1"/>
</dbReference>
<protein>
    <submittedName>
        <fullName evidence="3">Alpha/beta fold hydrolase</fullName>
    </submittedName>
</protein>
<evidence type="ECO:0000313" key="3">
    <source>
        <dbReference type="EMBL" id="QDB78659.1"/>
    </source>
</evidence>
<evidence type="ECO:0000256" key="1">
    <source>
        <dbReference type="ARBA" id="ARBA00022801"/>
    </source>
</evidence>